<accession>A0ABQ8TR46</accession>
<protein>
    <submittedName>
        <fullName evidence="2">Uncharacterized protein</fullName>
    </submittedName>
</protein>
<keyword evidence="3" id="KW-1185">Reference proteome</keyword>
<evidence type="ECO:0000256" key="1">
    <source>
        <dbReference type="SAM" id="MobiDB-lite"/>
    </source>
</evidence>
<organism evidence="2 3">
    <name type="scientific">Periplaneta americana</name>
    <name type="common">American cockroach</name>
    <name type="synonym">Blatta americana</name>
    <dbReference type="NCBI Taxonomy" id="6978"/>
    <lineage>
        <taxon>Eukaryota</taxon>
        <taxon>Metazoa</taxon>
        <taxon>Ecdysozoa</taxon>
        <taxon>Arthropoda</taxon>
        <taxon>Hexapoda</taxon>
        <taxon>Insecta</taxon>
        <taxon>Pterygota</taxon>
        <taxon>Neoptera</taxon>
        <taxon>Polyneoptera</taxon>
        <taxon>Dictyoptera</taxon>
        <taxon>Blattodea</taxon>
        <taxon>Blattoidea</taxon>
        <taxon>Blattidae</taxon>
        <taxon>Blattinae</taxon>
        <taxon>Periplaneta</taxon>
    </lineage>
</organism>
<reference evidence="2 3" key="1">
    <citation type="journal article" date="2022" name="Allergy">
        <title>Genome assembly and annotation of Periplaneta americana reveal a comprehensive cockroach allergen profile.</title>
        <authorList>
            <person name="Wang L."/>
            <person name="Xiong Q."/>
            <person name="Saelim N."/>
            <person name="Wang L."/>
            <person name="Nong W."/>
            <person name="Wan A.T."/>
            <person name="Shi M."/>
            <person name="Liu X."/>
            <person name="Cao Q."/>
            <person name="Hui J.H.L."/>
            <person name="Sookrung N."/>
            <person name="Leung T.F."/>
            <person name="Tungtrongchitr A."/>
            <person name="Tsui S.K.W."/>
        </authorList>
    </citation>
    <scope>NUCLEOTIDE SEQUENCE [LARGE SCALE GENOMIC DNA]</scope>
    <source>
        <strain evidence="2">PWHHKU_190912</strain>
    </source>
</reference>
<feature type="region of interest" description="Disordered" evidence="1">
    <location>
        <begin position="18"/>
        <end position="45"/>
    </location>
</feature>
<proteinExistence type="predicted"/>
<sequence>MFDFRVMSHRFPERHGCGKMWTPHSPDINPPTDTGKEMDNESDDSQFSENEILSVLCSALKTGETSVNINEGVLPDNANAKENRPSENGCCRLGIVRPVLPVLERTNVTSLSKLARKGQLDNIGHRVISDNVSFTSDTLQTKQRTGEYGSFAIYVQNFVRTPRVDGSIRPKYANTIGSSYESRPLRKNEIYARVGLLSCEEREKNRMVRDQVSMEGVEELSPVVLQVPLGQGQSDVQGRCHVATANSLYAIRRIESRKLPRISL</sequence>
<evidence type="ECO:0000313" key="2">
    <source>
        <dbReference type="EMBL" id="KAJ4448323.1"/>
    </source>
</evidence>
<evidence type="ECO:0000313" key="3">
    <source>
        <dbReference type="Proteomes" id="UP001148838"/>
    </source>
</evidence>
<gene>
    <name evidence="2" type="ORF">ANN_10338</name>
</gene>
<dbReference type="Proteomes" id="UP001148838">
    <property type="component" value="Unassembled WGS sequence"/>
</dbReference>
<dbReference type="EMBL" id="JAJSOF020000005">
    <property type="protein sequence ID" value="KAJ4448323.1"/>
    <property type="molecule type" value="Genomic_DNA"/>
</dbReference>
<name>A0ABQ8TR46_PERAM</name>
<comment type="caution">
    <text evidence="2">The sequence shown here is derived from an EMBL/GenBank/DDBJ whole genome shotgun (WGS) entry which is preliminary data.</text>
</comment>